<dbReference type="OrthoDB" id="6125328at2759"/>
<evidence type="ECO:0000259" key="2">
    <source>
        <dbReference type="PROSITE" id="PS50802"/>
    </source>
</evidence>
<evidence type="ECO:0000313" key="4">
    <source>
        <dbReference type="Proteomes" id="UP000507470"/>
    </source>
</evidence>
<feature type="compositionally biased region" description="Basic and acidic residues" evidence="1">
    <location>
        <begin position="728"/>
        <end position="746"/>
    </location>
</feature>
<organism evidence="3 4">
    <name type="scientific">Mytilus coruscus</name>
    <name type="common">Sea mussel</name>
    <dbReference type="NCBI Taxonomy" id="42192"/>
    <lineage>
        <taxon>Eukaryota</taxon>
        <taxon>Metazoa</taxon>
        <taxon>Spiralia</taxon>
        <taxon>Lophotrochozoa</taxon>
        <taxon>Mollusca</taxon>
        <taxon>Bivalvia</taxon>
        <taxon>Autobranchia</taxon>
        <taxon>Pteriomorphia</taxon>
        <taxon>Mytilida</taxon>
        <taxon>Mytiloidea</taxon>
        <taxon>Mytilidae</taxon>
        <taxon>Mytilinae</taxon>
        <taxon>Mytilus</taxon>
    </lineage>
</organism>
<feature type="domain" description="OTU" evidence="2">
    <location>
        <begin position="1044"/>
        <end position="1179"/>
    </location>
</feature>
<dbReference type="Proteomes" id="UP000507470">
    <property type="component" value="Unassembled WGS sequence"/>
</dbReference>
<feature type="region of interest" description="Disordered" evidence="1">
    <location>
        <begin position="203"/>
        <end position="229"/>
    </location>
</feature>
<reference evidence="3 4" key="1">
    <citation type="submission" date="2020-06" db="EMBL/GenBank/DDBJ databases">
        <authorList>
            <person name="Li R."/>
            <person name="Bekaert M."/>
        </authorList>
    </citation>
    <scope>NUCLEOTIDE SEQUENCE [LARGE SCALE GENOMIC DNA]</scope>
    <source>
        <strain evidence="4">wild</strain>
    </source>
</reference>
<feature type="region of interest" description="Disordered" evidence="1">
    <location>
        <begin position="362"/>
        <end position="393"/>
    </location>
</feature>
<name>A0A6J8C6W1_MYTCO</name>
<feature type="region of interest" description="Disordered" evidence="1">
    <location>
        <begin position="524"/>
        <end position="557"/>
    </location>
</feature>
<dbReference type="InterPro" id="IPR003323">
    <property type="entry name" value="OTU_dom"/>
</dbReference>
<dbReference type="CDD" id="cd22758">
    <property type="entry name" value="OTU_232R-like"/>
    <property type="match status" value="1"/>
</dbReference>
<keyword evidence="4" id="KW-1185">Reference proteome</keyword>
<accession>A0A6J8C6W1</accession>
<dbReference type="Gene3D" id="3.90.70.80">
    <property type="match status" value="1"/>
</dbReference>
<feature type="region of interest" description="Disordered" evidence="1">
    <location>
        <begin position="728"/>
        <end position="760"/>
    </location>
</feature>
<dbReference type="InterPro" id="IPR038765">
    <property type="entry name" value="Papain-like_cys_pep_sf"/>
</dbReference>
<feature type="compositionally biased region" description="Basic and acidic residues" evidence="1">
    <location>
        <begin position="218"/>
        <end position="229"/>
    </location>
</feature>
<proteinExistence type="predicted"/>
<gene>
    <name evidence="3" type="ORF">MCOR_25961</name>
</gene>
<dbReference type="PROSITE" id="PS50802">
    <property type="entry name" value="OTU"/>
    <property type="match status" value="1"/>
</dbReference>
<dbReference type="Pfam" id="PF02338">
    <property type="entry name" value="OTU"/>
    <property type="match status" value="1"/>
</dbReference>
<protein>
    <recommendedName>
        <fullName evidence="2">OTU domain-containing protein</fullName>
    </recommendedName>
</protein>
<sequence>MNNIDDSLSNRRVPFIYHTLLYKLDNIHLKLKCQRKRPIPPHSDRKNGLEIQELLGSSVLKVSNTPVECGLSSINQETRYDEKETELSGDKRSLESENKDNTFSNGNIGNKQILYDSDSGTASDLSIDGCHESYNHLSKSISQKDYSRSDYLVQDCCFGPADNIQEPVTLYDIENKSNVSEEWELEQVRPYSKGTDEILQTHYENETKERKNKALRKKEKESDLKTEDERSLELMNTVHKSYSENLHTDDIENNKPFQRETVLKSKIENSACSNELNCCGVSQSRVSPTSAQKLESTNCPQDKPAIVDDTINVLCPTKTSGANSIKDYNRGSSSLLTDDTLLSNHLEVQQTKRSLMNSRISQSNNSISEGEPFNAGILNERTGKSSNSQSGSASQYLKFKEQGTCSNKLLKNSPTGRQNGLFVKEFDNSFSLISDLLSIGSSPKRRESAESLRKDRAQIISTGKICREERYDQETCAETGKSSRLYKSDASWKFDRENENQCTLDTEKQCIPVNEKQFVLENKKHDTSDNKNGQTLNNEQHTPDSERQYKSDNEKDSLDMTLTEADYGKSKTNYKRNHFFASSLPDIIKSSGDDKKDWNLSMDEKRPRNLQMTKESTQKLNEIDCYNSLIAKLEQRSKLSKKMNDEKTKLDTRNRKCIKECKVTRNATTSILDNIGKDNEEDKHATKTVNESTQLLRNGAINTDAQGKLTDSSTEYQDKIHNALPIDEHTTSISQTEEKNTDKTEIANKSQKGVNRSFEKSQIPKADFELNNRLIDEVGVQPFQGKDEGIKTKFQKQLRSQEGTKAKVNDLVENGATAYDEGIKSENYIQTKTMKVDERVTYDSPTQTVIDAERSNNENPTQNQTTMYVIPDELPLDKKITEIQQTTIIEMDKETISGVEKKTTMQRETDLEIIRTLPEKSITTETISTPIIIKRLERPDTSKLKKKDKRGDQGKDPYASLQFKVLPSSSVGSKYFEDFSPKVIAESLANLPMIGGKDVQLPCPTCTKNVFSDGKIVKSDCMDPVHQMLMQIPSLQSVAGRHGLVVRNIAGDGNCMFHAVIDQLRIAGDFTFNKDTLRSKSVEYLRENPCQEDGSHLMCFLSTESWEEYLNRMNRDGEWGDHMILNAITEVIGRTVTVLNNSGNVTHLFPHTVTLSDEVTLDSVYLGHVGMHYVSLRPKDWEKTWAMNAKIRRMSKYLEQRQEMSDLSNDTTGGANSDIDRLQCGQYFRGNTDILELLIKDNNFVEPVSRVPVMHLSFIIKKMLRLALFSPPHDHPMALRGGKGMKCEEIGISRIGLNVRLISYAKTMTEQIKDAKDTCNTKYILFPPESHYKIVDNEREIPIFKDDVEPHYLVVDTDQTHPGYLRLKALGPIKYLGDSKGGHITKFISGRYYIYRIPVSFLPDDGSKVNYVGGLGYGNWPYEAVRWINRDRPAEWPRKEVVEKVCKIGCYIRHKSHPGSFEKDVEFQYVFTKAEDILVNDEMTDDMRYCFCVFKALMTFQTKNIGCRLPNYLMITVLLYACESIPADTWRNSCGGYVGDIEDTELKSQIVKSNLKQTNKYLTKLQRYYWIMAICFKKMDKVQLFQEFILEYEEVIEQMPKKNYVAHLSSMWKKLNNPEKAKEVERKMECLLEEEEDHEFSRNLMKLLIKLSS</sequence>
<feature type="compositionally biased region" description="Basic and acidic residues" evidence="1">
    <location>
        <begin position="541"/>
        <end position="557"/>
    </location>
</feature>
<feature type="compositionally biased region" description="Polar residues" evidence="1">
    <location>
        <begin position="530"/>
        <end position="540"/>
    </location>
</feature>
<evidence type="ECO:0000256" key="1">
    <source>
        <dbReference type="SAM" id="MobiDB-lite"/>
    </source>
</evidence>
<evidence type="ECO:0000313" key="3">
    <source>
        <dbReference type="EMBL" id="CAC5390904.1"/>
    </source>
</evidence>
<feature type="region of interest" description="Disordered" evidence="1">
    <location>
        <begin position="80"/>
        <end position="108"/>
    </location>
</feature>
<dbReference type="EMBL" id="CACVKT020004646">
    <property type="protein sequence ID" value="CAC5390904.1"/>
    <property type="molecule type" value="Genomic_DNA"/>
</dbReference>
<dbReference type="SUPFAM" id="SSF54001">
    <property type="entry name" value="Cysteine proteinases"/>
    <property type="match status" value="1"/>
</dbReference>
<feature type="compositionally biased region" description="Basic and acidic residues" evidence="1">
    <location>
        <begin position="80"/>
        <end position="100"/>
    </location>
</feature>